<dbReference type="Proteomes" id="UP000185511">
    <property type="component" value="Chromosome"/>
</dbReference>
<dbReference type="KEGG" id="acad:UA74_23645"/>
<evidence type="ECO:0000313" key="2">
    <source>
        <dbReference type="EMBL" id="APU16747.1"/>
    </source>
</evidence>
<dbReference type="RefSeq" id="WP_075742232.1">
    <property type="nucleotide sequence ID" value="NZ_CP016076.1"/>
</dbReference>
<evidence type="ECO:0000256" key="1">
    <source>
        <dbReference type="SAM" id="MobiDB-lite"/>
    </source>
</evidence>
<sequence length="104" mass="11872">MTARRPASAERAALRAFVREHHPDLGGDPDRFAEGLRSLQEARRRAELGLEASGRHRADPAGRPSPADRFDAPIVVRRRDTAGTRLMRRLRCWAGRRRRPSRVR</sequence>
<reference evidence="3" key="1">
    <citation type="submission" date="2016-06" db="EMBL/GenBank/DDBJ databases">
        <title>Complete genome sequence of Actinoalloteichus fjordicus DSM 46855 (=ADI127-17), type strain of the new species Actinoalloteichus fjordicus.</title>
        <authorList>
            <person name="Ruckert C."/>
            <person name="Nouioui I."/>
            <person name="Willmese J."/>
            <person name="van Wezel G."/>
            <person name="Klenk H.-P."/>
            <person name="Kalinowski J."/>
            <person name="Zotchev S.B."/>
        </authorList>
    </citation>
    <scope>NUCLEOTIDE SEQUENCE [LARGE SCALE GENOMIC DNA]</scope>
    <source>
        <strain evidence="3">ADI127-7</strain>
    </source>
</reference>
<proteinExistence type="predicted"/>
<accession>A0AAC9PU48</accession>
<organism evidence="2 3">
    <name type="scientific">Actinoalloteichus fjordicus</name>
    <dbReference type="NCBI Taxonomy" id="1612552"/>
    <lineage>
        <taxon>Bacteria</taxon>
        <taxon>Bacillati</taxon>
        <taxon>Actinomycetota</taxon>
        <taxon>Actinomycetes</taxon>
        <taxon>Pseudonocardiales</taxon>
        <taxon>Pseudonocardiaceae</taxon>
        <taxon>Actinoalloteichus</taxon>
    </lineage>
</organism>
<keyword evidence="3" id="KW-1185">Reference proteome</keyword>
<feature type="region of interest" description="Disordered" evidence="1">
    <location>
        <begin position="49"/>
        <end position="71"/>
    </location>
</feature>
<evidence type="ECO:0008006" key="4">
    <source>
        <dbReference type="Google" id="ProtNLM"/>
    </source>
</evidence>
<dbReference type="AlphaFoldDB" id="A0AAC9PU48"/>
<protein>
    <recommendedName>
        <fullName evidence="4">J domain-containing protein</fullName>
    </recommendedName>
</protein>
<name>A0AAC9PU48_9PSEU</name>
<evidence type="ECO:0000313" key="3">
    <source>
        <dbReference type="Proteomes" id="UP000185511"/>
    </source>
</evidence>
<gene>
    <name evidence="2" type="ORF">UA74_23645</name>
</gene>
<dbReference type="EMBL" id="CP016076">
    <property type="protein sequence ID" value="APU16747.1"/>
    <property type="molecule type" value="Genomic_DNA"/>
</dbReference>